<dbReference type="InterPro" id="IPR024983">
    <property type="entry name" value="CHAT_dom"/>
</dbReference>
<evidence type="ECO:0000313" key="3">
    <source>
        <dbReference type="EMBL" id="AOW98900.1"/>
    </source>
</evidence>
<keyword evidence="1" id="KW-0812">Transmembrane</keyword>
<reference evidence="4" key="1">
    <citation type="submission" date="2016-10" db="EMBL/GenBank/DDBJ databases">
        <title>Comparative genomics uncovers the prolific and rare metabolic potential of the cyanobacterial genus Moorea.</title>
        <authorList>
            <person name="Leao T."/>
            <person name="Castelao G."/>
            <person name="Korobeynikov A."/>
            <person name="Monroe E.A."/>
            <person name="Podell S."/>
            <person name="Glukhov E."/>
            <person name="Allen E."/>
            <person name="Gerwick W.H."/>
            <person name="Gerwick L."/>
        </authorList>
    </citation>
    <scope>NUCLEOTIDE SEQUENCE [LARGE SCALE GENOMIC DNA]</scope>
    <source>
        <strain evidence="4">PAL-8-15-08-1</strain>
    </source>
</reference>
<name>A0A1D8TMM1_9CYAN</name>
<protein>
    <recommendedName>
        <fullName evidence="2">CHASE2 domain-containing protein</fullName>
    </recommendedName>
</protein>
<keyword evidence="1" id="KW-1133">Transmembrane helix</keyword>
<dbReference type="RefSeq" id="WP_070391403.1">
    <property type="nucleotide sequence ID" value="NZ_CP017599.1"/>
</dbReference>
<dbReference type="EMBL" id="CP017599">
    <property type="protein sequence ID" value="AOW98900.1"/>
    <property type="molecule type" value="Genomic_DNA"/>
</dbReference>
<dbReference type="Pfam" id="PF12770">
    <property type="entry name" value="CHAT"/>
    <property type="match status" value="1"/>
</dbReference>
<evidence type="ECO:0000313" key="4">
    <source>
        <dbReference type="Proteomes" id="UP000177870"/>
    </source>
</evidence>
<evidence type="ECO:0000256" key="1">
    <source>
        <dbReference type="SAM" id="Phobius"/>
    </source>
</evidence>
<dbReference type="STRING" id="1458985.BJP34_05010"/>
<proteinExistence type="predicted"/>
<evidence type="ECO:0000259" key="2">
    <source>
        <dbReference type="SMART" id="SM01080"/>
    </source>
</evidence>
<feature type="transmembrane region" description="Helical" evidence="1">
    <location>
        <begin position="696"/>
        <end position="721"/>
    </location>
</feature>
<dbReference type="Proteomes" id="UP000177870">
    <property type="component" value="Chromosome"/>
</dbReference>
<feature type="domain" description="CHASE2" evidence="2">
    <location>
        <begin position="410"/>
        <end position="719"/>
    </location>
</feature>
<dbReference type="KEGG" id="mpro:BJP34_05010"/>
<dbReference type="Pfam" id="PF05226">
    <property type="entry name" value="CHASE2"/>
    <property type="match status" value="1"/>
</dbReference>
<organism evidence="3 4">
    <name type="scientific">Moorena producens PAL-8-15-08-1</name>
    <dbReference type="NCBI Taxonomy" id="1458985"/>
    <lineage>
        <taxon>Bacteria</taxon>
        <taxon>Bacillati</taxon>
        <taxon>Cyanobacteriota</taxon>
        <taxon>Cyanophyceae</taxon>
        <taxon>Coleofasciculales</taxon>
        <taxon>Coleofasciculaceae</taxon>
        <taxon>Moorena</taxon>
    </lineage>
</organism>
<dbReference type="SMART" id="SM01080">
    <property type="entry name" value="CHASE2"/>
    <property type="match status" value="1"/>
</dbReference>
<keyword evidence="1" id="KW-0472">Membrane</keyword>
<feature type="transmembrane region" description="Helical" evidence="1">
    <location>
        <begin position="728"/>
        <end position="748"/>
    </location>
</feature>
<gene>
    <name evidence="3" type="ORF">BJP34_05010</name>
</gene>
<accession>A0A1D8TMM1</accession>
<dbReference type="AlphaFoldDB" id="A0A1D8TMM1"/>
<sequence>MTKLVTFKIVDGDFKKGFRVILKIGIDPNENNLMAREIDGWLPPAPEINQLCNSWLLSYRAQGRIKLHPPDRKLTAPSEQITNYSIINSAHDLEEAINNWLNSTDRKFQRFRDQVLKSLSTNDQIRFIIQTNNIKLWQLPWHLWDVLSDCDIEVNFSTSEFPLPFQAIDQSRNKVRLLAILGDDTGINIEKDLALLQEELPDAEIVPLISPKKKELSHELWDKRCDILFFAGHSFTQKDNLQGRFFINEDESLTIEELKYGLSNAIENGLKLAIFNSCDGLGLAAELVSLPISTTLVMRERVPDEVAQTFLRYFLNAFATKQKSLSDSVWETRKRLQEEVEDNYPCASWLPVIFQNPALEPPTWEDLIRNISNPIDDRDYLKHKPKLPRVLLVSLMVTIAVITMRSLGLLQGSELRAFDHLIGLRPPEKPDERVLVIAVDEPDIQYQEKMGWSRKGSLSDTALAELLRKLNRYQPRVIGLDIYHDFEFEPNLGTQLKQNPRFIAVCQMKSNDHPGIASPPGMTSQQIGFSDFPRDPDHIIRRQLLGMGYPDNCNTRYSLSLQVALNYLAEEGIPPMKRNSAGDVEIGDVVFRKFAHNAGGYQLKPEHARGYQILLNYRANNPKQVNLQDLLKGKLDSQLPDLVKNKIVLIGVGKDLKDVHQTPYTKGPWSDKIPGVMVQAQMSSQIISAVLNKRPLLWWLPQWGEMLWIGSWSVVGGLLVWRLHSPSYLGIAVFVGISLLSGVCYGLLLQGGWIPFIPSALALVATSGAIVVSSIFKSNVNKDDSFLYYQKSLDT</sequence>
<dbReference type="OrthoDB" id="444941at2"/>
<feature type="transmembrane region" description="Helical" evidence="1">
    <location>
        <begin position="754"/>
        <end position="776"/>
    </location>
</feature>
<dbReference type="InterPro" id="IPR007890">
    <property type="entry name" value="CHASE2"/>
</dbReference>